<dbReference type="InterPro" id="IPR052820">
    <property type="entry name" value="PhiA_domain"/>
</dbReference>
<dbReference type="PANTHER" id="PTHR42047:SF1">
    <property type="entry name" value="PROTEIN, PUTATIVE (AFU_ORTHOLOGUE AFUA_6G03560)-RELATED"/>
    <property type="match status" value="1"/>
</dbReference>
<dbReference type="Proteomes" id="UP001365542">
    <property type="component" value="Unassembled WGS sequence"/>
</dbReference>
<feature type="chain" id="PRO_5043451971" description="IgE-binding protein" evidence="1">
    <location>
        <begin position="18"/>
        <end position="198"/>
    </location>
</feature>
<sequence length="198" mass="20711">MKFTLATIIAAASAVSAVPVAETNPLALTMMSIRSASPIHFGSVTASGQKFYIGLERPSSYCPTPPVSPKDCPSGNYTSIGWSTYGPYMNVMVPGGQQLYIAPDHSLSYTQAHSASMPAGSITEGFILGPKQENTLRSISHTSGGFLACPAKANEGPWKVFVGTVADADAPSGSAADCLGFSNNGVEFTSERFGAWQY</sequence>
<organism evidence="2 3">
    <name type="scientific">Orbilia ellipsospora</name>
    <dbReference type="NCBI Taxonomy" id="2528407"/>
    <lineage>
        <taxon>Eukaryota</taxon>
        <taxon>Fungi</taxon>
        <taxon>Dikarya</taxon>
        <taxon>Ascomycota</taxon>
        <taxon>Pezizomycotina</taxon>
        <taxon>Orbiliomycetes</taxon>
        <taxon>Orbiliales</taxon>
        <taxon>Orbiliaceae</taxon>
        <taxon>Orbilia</taxon>
    </lineage>
</organism>
<evidence type="ECO:0000313" key="3">
    <source>
        <dbReference type="Proteomes" id="UP001365542"/>
    </source>
</evidence>
<dbReference type="EMBL" id="JAVHJO010000001">
    <property type="protein sequence ID" value="KAK6544310.1"/>
    <property type="molecule type" value="Genomic_DNA"/>
</dbReference>
<proteinExistence type="predicted"/>
<evidence type="ECO:0008006" key="4">
    <source>
        <dbReference type="Google" id="ProtNLM"/>
    </source>
</evidence>
<keyword evidence="1" id="KW-0732">Signal</keyword>
<dbReference type="AlphaFoldDB" id="A0AAV9XQE9"/>
<evidence type="ECO:0000256" key="1">
    <source>
        <dbReference type="SAM" id="SignalP"/>
    </source>
</evidence>
<gene>
    <name evidence="2" type="ORF">TWF694_001010</name>
</gene>
<comment type="caution">
    <text evidence="2">The sequence shown here is derived from an EMBL/GenBank/DDBJ whole genome shotgun (WGS) entry which is preliminary data.</text>
</comment>
<reference evidence="2 3" key="1">
    <citation type="submission" date="2019-10" db="EMBL/GenBank/DDBJ databases">
        <authorList>
            <person name="Palmer J.M."/>
        </authorList>
    </citation>
    <scope>NUCLEOTIDE SEQUENCE [LARGE SCALE GENOMIC DNA]</scope>
    <source>
        <strain evidence="2 3">TWF694</strain>
    </source>
</reference>
<dbReference type="PANTHER" id="PTHR42047">
    <property type="entry name" value="PROTEIN, PUTATIVE (AFU_ORTHOLOGUE AFUA_6G03560)-RELATED"/>
    <property type="match status" value="1"/>
</dbReference>
<protein>
    <recommendedName>
        <fullName evidence="4">IgE-binding protein</fullName>
    </recommendedName>
</protein>
<feature type="signal peptide" evidence="1">
    <location>
        <begin position="1"/>
        <end position="17"/>
    </location>
</feature>
<name>A0AAV9XQE9_9PEZI</name>
<evidence type="ECO:0000313" key="2">
    <source>
        <dbReference type="EMBL" id="KAK6544310.1"/>
    </source>
</evidence>
<keyword evidence="3" id="KW-1185">Reference proteome</keyword>
<accession>A0AAV9XQE9</accession>